<evidence type="ECO:0000256" key="11">
    <source>
        <dbReference type="ARBA" id="ARBA00023201"/>
    </source>
</evidence>
<evidence type="ECO:0000256" key="9">
    <source>
        <dbReference type="ARBA" id="ARBA00023065"/>
    </source>
</evidence>
<evidence type="ECO:0000256" key="6">
    <source>
        <dbReference type="ARBA" id="ARBA00022958"/>
    </source>
</evidence>
<evidence type="ECO:0000256" key="10">
    <source>
        <dbReference type="ARBA" id="ARBA00023136"/>
    </source>
</evidence>
<evidence type="ECO:0000256" key="4">
    <source>
        <dbReference type="ARBA" id="ARBA00022538"/>
    </source>
</evidence>
<dbReference type="GO" id="GO:0015385">
    <property type="term" value="F:sodium:proton antiporter activity"/>
    <property type="evidence" value="ECO:0007669"/>
    <property type="project" value="InterPro"/>
</dbReference>
<name>A0A6A6LW95_HEVBR</name>
<keyword evidence="9" id="KW-0406">Ion transport</keyword>
<evidence type="ECO:0000256" key="3">
    <source>
        <dbReference type="ARBA" id="ARBA00022475"/>
    </source>
</evidence>
<organism evidence="16 17">
    <name type="scientific">Hevea brasiliensis</name>
    <name type="common">Para rubber tree</name>
    <name type="synonym">Siphonia brasiliensis</name>
    <dbReference type="NCBI Taxonomy" id="3981"/>
    <lineage>
        <taxon>Eukaryota</taxon>
        <taxon>Viridiplantae</taxon>
        <taxon>Streptophyta</taxon>
        <taxon>Embryophyta</taxon>
        <taxon>Tracheophyta</taxon>
        <taxon>Spermatophyta</taxon>
        <taxon>Magnoliopsida</taxon>
        <taxon>eudicotyledons</taxon>
        <taxon>Gunneridae</taxon>
        <taxon>Pentapetalae</taxon>
        <taxon>rosids</taxon>
        <taxon>fabids</taxon>
        <taxon>Malpighiales</taxon>
        <taxon>Euphorbiaceae</taxon>
        <taxon>Crotonoideae</taxon>
        <taxon>Micrandreae</taxon>
        <taxon>Hevea</taxon>
    </lineage>
</organism>
<feature type="transmembrane region" description="Helical" evidence="14">
    <location>
        <begin position="62"/>
        <end position="81"/>
    </location>
</feature>
<comment type="catalytic activity">
    <reaction evidence="13">
        <text>K(+)(in) + H(+)(out) = K(+)(out) + H(+)(in)</text>
        <dbReference type="Rhea" id="RHEA:29467"/>
        <dbReference type="ChEBI" id="CHEBI:15378"/>
        <dbReference type="ChEBI" id="CHEBI:29103"/>
    </reaction>
</comment>
<dbReference type="PANTHER" id="PTHR10110:SF86">
    <property type="entry name" value="SODIUM_HYDROGEN EXCHANGER 7"/>
    <property type="match status" value="1"/>
</dbReference>
<evidence type="ECO:0000256" key="8">
    <source>
        <dbReference type="ARBA" id="ARBA00023053"/>
    </source>
</evidence>
<dbReference type="GO" id="GO:0015386">
    <property type="term" value="F:potassium:proton antiporter activity"/>
    <property type="evidence" value="ECO:0007669"/>
    <property type="project" value="TreeGrafter"/>
</dbReference>
<dbReference type="GO" id="GO:0098719">
    <property type="term" value="P:sodium ion import across plasma membrane"/>
    <property type="evidence" value="ECO:0007669"/>
    <property type="project" value="TreeGrafter"/>
</dbReference>
<sequence>MIRKDLCAEYGTSHQLGKIGDSIRIWANIDPDILLAVFLPALLFESSFSMEMHQIKRCMAQMLLLAGPGVLISTFCLGPALKASNRGLSVVLPDGPWREPQLGWDSQISGTSLSWIVVIEIALTLAVNYIACFTV</sequence>
<evidence type="ECO:0000259" key="15">
    <source>
        <dbReference type="Pfam" id="PF00999"/>
    </source>
</evidence>
<dbReference type="Proteomes" id="UP000467840">
    <property type="component" value="Chromosome 9"/>
</dbReference>
<evidence type="ECO:0000256" key="2">
    <source>
        <dbReference type="ARBA" id="ARBA00022448"/>
    </source>
</evidence>
<evidence type="ECO:0000256" key="5">
    <source>
        <dbReference type="ARBA" id="ARBA00022692"/>
    </source>
</evidence>
<gene>
    <name evidence="16" type="ORF">GH714_007766</name>
</gene>
<evidence type="ECO:0000313" key="16">
    <source>
        <dbReference type="EMBL" id="KAF2305720.1"/>
    </source>
</evidence>
<keyword evidence="5 14" id="KW-0812">Transmembrane</keyword>
<accession>A0A6A6LW95</accession>
<evidence type="ECO:0000256" key="1">
    <source>
        <dbReference type="ARBA" id="ARBA00004651"/>
    </source>
</evidence>
<feature type="domain" description="Cation/H+ exchanger transmembrane" evidence="15">
    <location>
        <begin position="25"/>
        <end position="84"/>
    </location>
</feature>
<dbReference type="GO" id="GO:0009941">
    <property type="term" value="C:chloroplast envelope"/>
    <property type="evidence" value="ECO:0007669"/>
    <property type="project" value="TreeGrafter"/>
</dbReference>
<feature type="transmembrane region" description="Helical" evidence="14">
    <location>
        <begin position="112"/>
        <end position="131"/>
    </location>
</feature>
<keyword evidence="4" id="KW-0633">Potassium transport</keyword>
<evidence type="ECO:0000256" key="7">
    <source>
        <dbReference type="ARBA" id="ARBA00022989"/>
    </source>
</evidence>
<evidence type="ECO:0000256" key="13">
    <source>
        <dbReference type="ARBA" id="ARBA00047912"/>
    </source>
</evidence>
<keyword evidence="11" id="KW-0739">Sodium transport</keyword>
<comment type="caution">
    <text evidence="16">The sequence shown here is derived from an EMBL/GenBank/DDBJ whole genome shotgun (WGS) entry which is preliminary data.</text>
</comment>
<keyword evidence="3" id="KW-1003">Cell membrane</keyword>
<dbReference type="AlphaFoldDB" id="A0A6A6LW95"/>
<comment type="catalytic activity">
    <reaction evidence="12">
        <text>Na(+)(in) + H(+)(out) = Na(+)(out) + H(+)(in)</text>
        <dbReference type="Rhea" id="RHEA:29419"/>
        <dbReference type="ChEBI" id="CHEBI:15378"/>
        <dbReference type="ChEBI" id="CHEBI:29101"/>
    </reaction>
</comment>
<dbReference type="PANTHER" id="PTHR10110">
    <property type="entry name" value="SODIUM/HYDROGEN EXCHANGER"/>
    <property type="match status" value="1"/>
</dbReference>
<dbReference type="InterPro" id="IPR006153">
    <property type="entry name" value="Cation/H_exchanger_TM"/>
</dbReference>
<keyword evidence="2" id="KW-0813">Transport</keyword>
<protein>
    <recommendedName>
        <fullName evidence="15">Cation/H+ exchanger transmembrane domain-containing protein</fullName>
    </recommendedName>
</protein>
<keyword evidence="7 14" id="KW-1133">Transmembrane helix</keyword>
<dbReference type="GO" id="GO:0005886">
    <property type="term" value="C:plasma membrane"/>
    <property type="evidence" value="ECO:0007669"/>
    <property type="project" value="UniProtKB-SubCell"/>
</dbReference>
<comment type="subcellular location">
    <subcellularLocation>
        <location evidence="1">Cell membrane</location>
        <topology evidence="1">Multi-pass membrane protein</topology>
    </subcellularLocation>
</comment>
<keyword evidence="10 14" id="KW-0472">Membrane</keyword>
<evidence type="ECO:0000256" key="14">
    <source>
        <dbReference type="SAM" id="Phobius"/>
    </source>
</evidence>
<reference evidence="16 17" key="1">
    <citation type="journal article" date="2020" name="Mol. Plant">
        <title>The Chromosome-Based Rubber Tree Genome Provides New Insights into Spurge Genome Evolution and Rubber Biosynthesis.</title>
        <authorList>
            <person name="Liu J."/>
            <person name="Shi C."/>
            <person name="Shi C.C."/>
            <person name="Li W."/>
            <person name="Zhang Q.J."/>
            <person name="Zhang Y."/>
            <person name="Li K."/>
            <person name="Lu H.F."/>
            <person name="Shi C."/>
            <person name="Zhu S.T."/>
            <person name="Xiao Z.Y."/>
            <person name="Nan H."/>
            <person name="Yue Y."/>
            <person name="Zhu X.G."/>
            <person name="Wu Y."/>
            <person name="Hong X.N."/>
            <person name="Fan G.Y."/>
            <person name="Tong Y."/>
            <person name="Zhang D."/>
            <person name="Mao C.L."/>
            <person name="Liu Y.L."/>
            <person name="Hao S.J."/>
            <person name="Liu W.Q."/>
            <person name="Lv M.Q."/>
            <person name="Zhang H.B."/>
            <person name="Liu Y."/>
            <person name="Hu-Tang G.R."/>
            <person name="Wang J.P."/>
            <person name="Wang J.H."/>
            <person name="Sun Y.H."/>
            <person name="Ni S.B."/>
            <person name="Chen W.B."/>
            <person name="Zhang X.C."/>
            <person name="Jiao Y.N."/>
            <person name="Eichler E.E."/>
            <person name="Li G.H."/>
            <person name="Liu X."/>
            <person name="Gao L.Z."/>
        </authorList>
    </citation>
    <scope>NUCLEOTIDE SEQUENCE [LARGE SCALE GENOMIC DNA]</scope>
    <source>
        <strain evidence="17">cv. GT1</strain>
        <tissue evidence="16">Leaf</tissue>
    </source>
</reference>
<dbReference type="EMBL" id="JAAGAX010000008">
    <property type="protein sequence ID" value="KAF2305720.1"/>
    <property type="molecule type" value="Genomic_DNA"/>
</dbReference>
<keyword evidence="8" id="KW-0915">Sodium</keyword>
<evidence type="ECO:0000256" key="12">
    <source>
        <dbReference type="ARBA" id="ARBA00047524"/>
    </source>
</evidence>
<evidence type="ECO:0000313" key="17">
    <source>
        <dbReference type="Proteomes" id="UP000467840"/>
    </source>
</evidence>
<keyword evidence="17" id="KW-1185">Reference proteome</keyword>
<proteinExistence type="predicted"/>
<dbReference type="InterPro" id="IPR018422">
    <property type="entry name" value="Cation/H_exchanger_CPA1"/>
</dbReference>
<dbReference type="GO" id="GO:0051453">
    <property type="term" value="P:regulation of intracellular pH"/>
    <property type="evidence" value="ECO:0007669"/>
    <property type="project" value="TreeGrafter"/>
</dbReference>
<keyword evidence="6" id="KW-0630">Potassium</keyword>
<dbReference type="Pfam" id="PF00999">
    <property type="entry name" value="Na_H_Exchanger"/>
    <property type="match status" value="1"/>
</dbReference>